<feature type="transmembrane region" description="Helical" evidence="5">
    <location>
        <begin position="167"/>
        <end position="187"/>
    </location>
</feature>
<protein>
    <submittedName>
        <fullName evidence="7">MFS transporter</fullName>
    </submittedName>
</protein>
<feature type="transmembrane region" description="Helical" evidence="5">
    <location>
        <begin position="20"/>
        <end position="42"/>
    </location>
</feature>
<accession>A0A9X1MDJ8</accession>
<dbReference type="GO" id="GO:0005886">
    <property type="term" value="C:plasma membrane"/>
    <property type="evidence" value="ECO:0007669"/>
    <property type="project" value="UniProtKB-SubCell"/>
</dbReference>
<dbReference type="EMBL" id="JAJFZV010000004">
    <property type="protein sequence ID" value="MCC3297022.1"/>
    <property type="molecule type" value="Genomic_DNA"/>
</dbReference>
<dbReference type="Proteomes" id="UP001139158">
    <property type="component" value="Unassembled WGS sequence"/>
</dbReference>
<feature type="transmembrane region" description="Helical" evidence="5">
    <location>
        <begin position="321"/>
        <end position="338"/>
    </location>
</feature>
<evidence type="ECO:0000256" key="3">
    <source>
        <dbReference type="ARBA" id="ARBA00022989"/>
    </source>
</evidence>
<dbReference type="PROSITE" id="PS50850">
    <property type="entry name" value="MFS"/>
    <property type="match status" value="1"/>
</dbReference>
<dbReference type="InterPro" id="IPR036259">
    <property type="entry name" value="MFS_trans_sf"/>
</dbReference>
<comment type="caution">
    <text evidence="7">The sequence shown here is derived from an EMBL/GenBank/DDBJ whole genome shotgun (WGS) entry which is preliminary data.</text>
</comment>
<feature type="domain" description="Major facilitator superfamily (MFS) profile" evidence="6">
    <location>
        <begin position="244"/>
        <end position="437"/>
    </location>
</feature>
<comment type="subcellular location">
    <subcellularLocation>
        <location evidence="1">Cell membrane</location>
        <topology evidence="1">Multi-pass membrane protein</topology>
    </subcellularLocation>
</comment>
<dbReference type="InterPro" id="IPR020846">
    <property type="entry name" value="MFS_dom"/>
</dbReference>
<feature type="transmembrane region" description="Helical" evidence="5">
    <location>
        <begin position="251"/>
        <end position="273"/>
    </location>
</feature>
<feature type="transmembrane region" description="Helical" evidence="5">
    <location>
        <begin position="48"/>
        <end position="68"/>
    </location>
</feature>
<evidence type="ECO:0000256" key="5">
    <source>
        <dbReference type="SAM" id="Phobius"/>
    </source>
</evidence>
<evidence type="ECO:0000259" key="6">
    <source>
        <dbReference type="PROSITE" id="PS50850"/>
    </source>
</evidence>
<feature type="transmembrane region" description="Helical" evidence="5">
    <location>
        <begin position="143"/>
        <end position="161"/>
    </location>
</feature>
<proteinExistence type="predicted"/>
<evidence type="ECO:0000313" key="7">
    <source>
        <dbReference type="EMBL" id="MCC3297022.1"/>
    </source>
</evidence>
<dbReference type="SUPFAM" id="SSF103473">
    <property type="entry name" value="MFS general substrate transporter"/>
    <property type="match status" value="1"/>
</dbReference>
<keyword evidence="4 5" id="KW-0472">Membrane</keyword>
<keyword evidence="8" id="KW-1185">Reference proteome</keyword>
<feature type="transmembrane region" description="Helical" evidence="5">
    <location>
        <begin position="80"/>
        <end position="97"/>
    </location>
</feature>
<feature type="transmembrane region" description="Helical" evidence="5">
    <location>
        <begin position="406"/>
        <end position="430"/>
    </location>
</feature>
<feature type="transmembrane region" description="Helical" evidence="5">
    <location>
        <begin position="344"/>
        <end position="366"/>
    </location>
</feature>
<keyword evidence="2 5" id="KW-0812">Transmembrane</keyword>
<organism evidence="7 8">
    <name type="scientific">Arthrobacter caoxuetaonis</name>
    <dbReference type="NCBI Taxonomy" id="2886935"/>
    <lineage>
        <taxon>Bacteria</taxon>
        <taxon>Bacillati</taxon>
        <taxon>Actinomycetota</taxon>
        <taxon>Actinomycetes</taxon>
        <taxon>Micrococcales</taxon>
        <taxon>Micrococcaceae</taxon>
        <taxon>Arthrobacter</taxon>
    </lineage>
</organism>
<feature type="transmembrane region" description="Helical" evidence="5">
    <location>
        <begin position="103"/>
        <end position="122"/>
    </location>
</feature>
<feature type="transmembrane region" description="Helical" evidence="5">
    <location>
        <begin position="293"/>
        <end position="314"/>
    </location>
</feature>
<keyword evidence="3 5" id="KW-1133">Transmembrane helix</keyword>
<dbReference type="RefSeq" id="WP_227894776.1">
    <property type="nucleotide sequence ID" value="NZ_CP099466.1"/>
</dbReference>
<dbReference type="AlphaFoldDB" id="A0A9X1MDJ8"/>
<evidence type="ECO:0000256" key="4">
    <source>
        <dbReference type="ARBA" id="ARBA00023136"/>
    </source>
</evidence>
<dbReference type="Pfam" id="PF07690">
    <property type="entry name" value="MFS_1"/>
    <property type="match status" value="2"/>
</dbReference>
<dbReference type="GO" id="GO:0022857">
    <property type="term" value="F:transmembrane transporter activity"/>
    <property type="evidence" value="ECO:0007669"/>
    <property type="project" value="InterPro"/>
</dbReference>
<dbReference type="InterPro" id="IPR011701">
    <property type="entry name" value="MFS"/>
</dbReference>
<reference evidence="7" key="1">
    <citation type="submission" date="2021-10" db="EMBL/GenBank/DDBJ databases">
        <title>Novel species in genus Arthrobacter.</title>
        <authorList>
            <person name="Liu Y."/>
        </authorList>
    </citation>
    <scope>NUCLEOTIDE SEQUENCE</scope>
    <source>
        <strain evidence="7">Zg-Y453</strain>
    </source>
</reference>
<evidence type="ECO:0000313" key="8">
    <source>
        <dbReference type="Proteomes" id="UP001139158"/>
    </source>
</evidence>
<sequence>MNFSVYRDLLSIVPVRRLLLVGMLARFPHAAAGVLLTLHVVLTLDKGYAAAGAVAALVTIGIAVGAPWRGRRVDNVGLRRALIPSVISEAVIWSVAPHVSYEWLLVLALIGGLFTLPVFSVVRQSLGVLATGDKRRTAFTLDSIATEIVFMGGPAVGAVLATSLSTVVGLTLVGLSTAAAGLFLMWFNPPTRSAATGALPEHDVEAATAAVVTAAPAHLREPAVELAQAAAEQAEAEDPSRGGILHRFSAGFSWVTLSVAVVFVVAAGAGVLLASSDVGIVAMVESTGNPGELGIVFAVWCAASLVGGLVYGAMNRKISPMLLLLGMALLTLPMSLATDTMSLALLSIPGGLLCAPVLSAASERVADLVSEERRGEAMGWYGSALTTGTAIGAPLAGAAIDTIGPASGFAFAGTAAALMVLITLGARALVTRRSARV</sequence>
<feature type="transmembrane region" description="Helical" evidence="5">
    <location>
        <begin position="378"/>
        <end position="400"/>
    </location>
</feature>
<dbReference type="PANTHER" id="PTHR23542">
    <property type="match status" value="1"/>
</dbReference>
<name>A0A9X1MDJ8_9MICC</name>
<gene>
    <name evidence="7" type="ORF">LJ757_04275</name>
</gene>
<dbReference type="PANTHER" id="PTHR23542:SF1">
    <property type="entry name" value="MAJOR FACILITATOR SUPERFAMILY (MFS) PROFILE DOMAIN-CONTAINING PROTEIN"/>
    <property type="match status" value="1"/>
</dbReference>
<evidence type="ECO:0000256" key="2">
    <source>
        <dbReference type="ARBA" id="ARBA00022692"/>
    </source>
</evidence>
<evidence type="ECO:0000256" key="1">
    <source>
        <dbReference type="ARBA" id="ARBA00004651"/>
    </source>
</evidence>
<dbReference type="Gene3D" id="1.20.1250.20">
    <property type="entry name" value="MFS general substrate transporter like domains"/>
    <property type="match status" value="1"/>
</dbReference>